<keyword evidence="5" id="KW-1185">Reference proteome</keyword>
<feature type="coiled-coil region" evidence="1">
    <location>
        <begin position="1500"/>
        <end position="1534"/>
    </location>
</feature>
<reference evidence="6" key="1">
    <citation type="submission" date="2022-11" db="UniProtKB">
        <authorList>
            <consortium name="WormBaseParasite"/>
        </authorList>
    </citation>
    <scope>IDENTIFICATION</scope>
</reference>
<evidence type="ECO:0000259" key="4">
    <source>
        <dbReference type="Pfam" id="PF24520"/>
    </source>
</evidence>
<dbReference type="Pfam" id="PF24516">
    <property type="entry name" value="ARM_KNTC1_2nd"/>
    <property type="match status" value="1"/>
</dbReference>
<dbReference type="GO" id="GO:1990423">
    <property type="term" value="C:RZZ complex"/>
    <property type="evidence" value="ECO:0007669"/>
    <property type="project" value="TreeGrafter"/>
</dbReference>
<dbReference type="GO" id="GO:0007094">
    <property type="term" value="P:mitotic spindle assembly checkpoint signaling"/>
    <property type="evidence" value="ECO:0007669"/>
    <property type="project" value="TreeGrafter"/>
</dbReference>
<evidence type="ECO:0000256" key="1">
    <source>
        <dbReference type="SAM" id="Coils"/>
    </source>
</evidence>
<dbReference type="GO" id="GO:0000070">
    <property type="term" value="P:mitotic sister chromatid segregation"/>
    <property type="evidence" value="ECO:0007669"/>
    <property type="project" value="TreeGrafter"/>
</dbReference>
<dbReference type="Proteomes" id="UP000887574">
    <property type="component" value="Unplaced"/>
</dbReference>
<dbReference type="Pfam" id="PF24520">
    <property type="entry name" value="ARM_KNTC1_1st"/>
    <property type="match status" value="1"/>
</dbReference>
<organism evidence="5 6">
    <name type="scientific">Ditylenchus dipsaci</name>
    <dbReference type="NCBI Taxonomy" id="166011"/>
    <lineage>
        <taxon>Eukaryota</taxon>
        <taxon>Metazoa</taxon>
        <taxon>Ecdysozoa</taxon>
        <taxon>Nematoda</taxon>
        <taxon>Chromadorea</taxon>
        <taxon>Rhabditida</taxon>
        <taxon>Tylenchina</taxon>
        <taxon>Tylenchomorpha</taxon>
        <taxon>Sphaerularioidea</taxon>
        <taxon>Anguinidae</taxon>
        <taxon>Anguininae</taxon>
        <taxon>Ditylenchus</taxon>
    </lineage>
</organism>
<dbReference type="GO" id="GO:0031267">
    <property type="term" value="F:small GTPase binding"/>
    <property type="evidence" value="ECO:0007669"/>
    <property type="project" value="TreeGrafter"/>
</dbReference>
<dbReference type="WBParaSite" id="jg2860">
    <property type="protein sequence ID" value="jg2860"/>
    <property type="gene ID" value="jg2860"/>
</dbReference>
<name>A0A915E7F6_9BILA</name>
<dbReference type="Pfam" id="PF24515">
    <property type="entry name" value="ARM_KNTC1_3rd"/>
    <property type="match status" value="1"/>
</dbReference>
<evidence type="ECO:0000259" key="2">
    <source>
        <dbReference type="Pfam" id="PF24515"/>
    </source>
</evidence>
<evidence type="ECO:0000259" key="3">
    <source>
        <dbReference type="Pfam" id="PF24516"/>
    </source>
</evidence>
<feature type="domain" description="KNTC1 first ARM-repeats" evidence="4">
    <location>
        <begin position="406"/>
        <end position="667"/>
    </location>
</feature>
<sequence>MPCPLHFRDVKLAEEACSRRSMAYFHNNQTYDVSTAVSITADQDLKPSDTGHSTNPKVLCVTKNKWFVLAVGSDIHAFDLSMGNLTSEHRSQASDHKCYFSLQDEQDQVIGLHFLPDGDVFVLMLSSGKVQLASLSYARAIEGRGVYKTMVVSVDEPQEVLPNMSNCSLAAIFDEQGKRNILSVLDSSTGIAYMLELPATSLRRKETELQLNQTKPDEKASEEKQIKLLYSTPKSIGCAFVVKTVFGFVYFPSQRGGITKSACVPYQNSRNWSFSDLFKVQEEVASVRSVGVHKVQLQFALDSSKETPTALDFEFLDVKEYSEFLEDVKLLCKVQTSTGTEFLIRSLDSPKVLLNVNCSDQLVIVPHSAPGDDSNIIYVDAFPKKKHNSILIRFVNEAQPSLRLKRLLDAGRYEEALVFARDADLSLDLVYSEVVRKHRDDIASAEDNYLDESFNEMLKYLAMLSDHEEACDSSSAILMMLKLKYEHIAAILKFTETKPIKAADIARFRYDLGTYRMLNLLQSPDTQTNFGKGSDWHNLFSTDEHRIDYFDELCRQGQVQQARILFTRYPIQITCHLNSLEVLDRLFAGFEQAIANSPSSHMAISEFLESELVELMLVTGAGNDQEEAMNRVGYRCEEIGGRLLRFLLSVTTMLERIQPTEFPENSLYFASTFKRALIVMQANSRSSDQHVTLLYLMKVMQIDSTDDSLPIGKLNTMIRHLKNLVKIYRTYQCPMSYKDYTGHTISSICHHILDTEHKLDRNEMLYDYIKKFAGVFYHAAGNATAHYNNAWDVLCLQITEHISDLDLRCRAVIEVASGATPPWSDQLTTVVEGLLAPSSKVDPKLKEKLTTERNRAELGQLFMDYTIPPCIRSRIMGATALKGLLQFIFKNSTREPLVKLFDAFKIVEVYEKLTNQQQLITKVECYYLYALVILQQQQKEEDEHQINLMEFFELVKTQEEKTTVAWKLVHYLKAMIKPTSIKKCKEQRIHWLNNLLCLLQRYLARFSATQQLVRKARNIRSLQLKYDVFVDFVMFESKTHCLAELQKFILDKSKTKSLIEVATFGTLLLLPIRDICCLIINLQIEDELAEASLTTLEFFMRKEQKANSKDLDTCLKTYSLALYHITSVAAFWGSEFDQLFHIVNLFKLTLPTAIDWATHQQSIRHSEAFCRISRYICLLESILKQCVSDRKSGLAASSTCSMMVGLSMVTRIDGEDGCSEGSGDNTAATKPFEGSSHANLLTNRRRVAAFLPAHEGAFFDSANIIASASAVASSVVEPPAERERFTEQELAKFVGEMRNQWLHLFGLLSSHTLLELHARQFAYSLPCFSDYPAETLTGRKQCVLELCKKIFGVAVADLPLAAHCLLSLSEKEIKLVLQELRATVNNGKSVRVILNLVRVAVFVILMIKDHSLRQQCVSWLETTLWQKKLTKLGMCVNANQLLKKEQINELMGEFIKVLIPPSVLHTFCVDRQIGYKKALMLSYATELCKASSSPAISKDKDKFNQTIETTRASLQVLEDDEENIKELVKALDDMCPTTTKLLIQKHTRSTETDKESEAVKKHTIWLRDRRMLIDFLKLAKRENGQIKYTEQEKKWYRAYYINPTKSMDASSLSATRNNTIGDESTLNESAHPGSYYTKIDSTECNFPAMAASRLPFHVFLIDSDDKIKNIIVPIILNEMNIYNASRWLALLSDTESILKYSRTMMLTPTINSAVQEAVKYNRQLPEYDLQQIQQLIHNCQNFLSCTPAILIKALLSKPKIGFKNLPLSPLKISILQMCLNIAQDCLRQQINKPTQDQKQIDEYQTLCADVQTALRHFKTELLLEQNCLLNNDIKEAHKLDLWSLFTTFAPTVLTGLMKTKLFVQFYININSQFCIVNEVAEINQVNLNDTYDTLILLWLPGSEAQMESAGGTHSDPDATIDFMGAAASNSLLTEGGQVEEDLAVPQLYNDPSLTRIVYLLRKCNDNDKARMIAHKFEQDASIVLGGYTTKIRIACCLLRYLSNEQMEELFDSGLDVFCENIAKFLNQRLLMNCRLDKSINEFEAIREDHDKITDFVRSILSPQSHYRQTQK</sequence>
<dbReference type="PANTHER" id="PTHR15688:SF1">
    <property type="entry name" value="KINETOCHORE-ASSOCIATED PROTEIN 1"/>
    <property type="match status" value="1"/>
</dbReference>
<evidence type="ECO:0000313" key="5">
    <source>
        <dbReference type="Proteomes" id="UP000887574"/>
    </source>
</evidence>
<dbReference type="InterPro" id="IPR052802">
    <property type="entry name" value="KNTC1"/>
</dbReference>
<dbReference type="GO" id="GO:1903394">
    <property type="term" value="P:protein localization to kinetochore involved in kinetochore assembly"/>
    <property type="evidence" value="ECO:0007669"/>
    <property type="project" value="TreeGrafter"/>
</dbReference>
<accession>A0A915E7F6</accession>
<keyword evidence="1" id="KW-0175">Coiled coil</keyword>
<dbReference type="GO" id="GO:0005737">
    <property type="term" value="C:cytoplasm"/>
    <property type="evidence" value="ECO:0007669"/>
    <property type="project" value="TreeGrafter"/>
</dbReference>
<dbReference type="InterPro" id="IPR055405">
    <property type="entry name" value="ARM_KNTC1_3rd"/>
</dbReference>
<evidence type="ECO:0000313" key="6">
    <source>
        <dbReference type="WBParaSite" id="jg2860"/>
    </source>
</evidence>
<dbReference type="GO" id="GO:0005828">
    <property type="term" value="C:kinetochore microtubule"/>
    <property type="evidence" value="ECO:0007669"/>
    <property type="project" value="TreeGrafter"/>
</dbReference>
<dbReference type="InterPro" id="IPR055403">
    <property type="entry name" value="ARM_KNTC1_1st"/>
</dbReference>
<feature type="domain" description="KNTC1 third ARM-repeats" evidence="2">
    <location>
        <begin position="1341"/>
        <end position="1531"/>
    </location>
</feature>
<feature type="domain" description="KNTC1 second ARM-repeats" evidence="3">
    <location>
        <begin position="763"/>
        <end position="941"/>
    </location>
</feature>
<proteinExistence type="predicted"/>
<dbReference type="InterPro" id="IPR055404">
    <property type="entry name" value="ARM_KNTC1_2nd"/>
</dbReference>
<protein>
    <submittedName>
        <fullName evidence="6">RZZ complex subunit KNTC1/ROD C-terminal domain-containing protein</fullName>
    </submittedName>
</protein>
<dbReference type="PANTHER" id="PTHR15688">
    <property type="entry name" value="KINETOCHORE-ASSOCIATED PROTEIN 1"/>
    <property type="match status" value="1"/>
</dbReference>